<feature type="domain" description="GIY-YIG" evidence="2">
    <location>
        <begin position="2"/>
        <end position="90"/>
    </location>
</feature>
<organism evidence="3 4">
    <name type="scientific">Paenibacillus planticolens</name>
    <dbReference type="NCBI Taxonomy" id="2654976"/>
    <lineage>
        <taxon>Bacteria</taxon>
        <taxon>Bacillati</taxon>
        <taxon>Bacillota</taxon>
        <taxon>Bacilli</taxon>
        <taxon>Bacillales</taxon>
        <taxon>Paenibacillaceae</taxon>
        <taxon>Paenibacillus</taxon>
    </lineage>
</organism>
<dbReference type="InterPro" id="IPR006350">
    <property type="entry name" value="Intron_endoG1"/>
</dbReference>
<dbReference type="SMART" id="SM00465">
    <property type="entry name" value="GIYc"/>
    <property type="match status" value="1"/>
</dbReference>
<dbReference type="RefSeq" id="WP_171681347.1">
    <property type="nucleotide sequence ID" value="NZ_WHNZ01000004.1"/>
</dbReference>
<comment type="similarity">
    <text evidence="1">To endonucleases of group I introns of fungi and phage.</text>
</comment>
<evidence type="ECO:0000259" key="2">
    <source>
        <dbReference type="SMART" id="SM00465"/>
    </source>
</evidence>
<accession>A0ABX1ZEB8</accession>
<evidence type="ECO:0000256" key="1">
    <source>
        <dbReference type="ARBA" id="ARBA00010045"/>
    </source>
</evidence>
<name>A0ABX1ZEB8_9BACL</name>
<sequence length="188" mass="22021">MEYVVYSITTLHNGIKYFGRSQEYPKRRRAHLNMLRTNKHANVRMQEAFNQYGEDNFVFEVLHTFNNLQEATEREQQYIDDQSIEKYNVGDAIDGGDTFTRNPRKEEIRHLKHERNAGINNPMYGKPKSEKTIARIKEANSKPIVVDGIVYDSTSEYARLIGVGPTTVLYRINSERFPNYQRVERKNA</sequence>
<dbReference type="InterPro" id="IPR003611">
    <property type="entry name" value="NUMOD3"/>
</dbReference>
<evidence type="ECO:0000313" key="4">
    <source>
        <dbReference type="Proteomes" id="UP000618579"/>
    </source>
</evidence>
<comment type="caution">
    <text evidence="3">The sequence shown here is derived from an EMBL/GenBank/DDBJ whole genome shotgun (WGS) entry which is preliminary data.</text>
</comment>
<dbReference type="InterPro" id="IPR048681">
    <property type="entry name" value="I-TevI_DNA-bd"/>
</dbReference>
<protein>
    <recommendedName>
        <fullName evidence="2">GIY-YIG domain-containing protein</fullName>
    </recommendedName>
</protein>
<gene>
    <name evidence="3" type="ORF">GC097_00230</name>
</gene>
<reference evidence="3 4" key="1">
    <citation type="submission" date="2019-10" db="EMBL/GenBank/DDBJ databases">
        <title>Description of Paenibacillus pedi sp. nov.</title>
        <authorList>
            <person name="Carlier A."/>
            <person name="Qi S."/>
        </authorList>
    </citation>
    <scope>NUCLEOTIDE SEQUENCE [LARGE SCALE GENOMIC DNA]</scope>
    <source>
        <strain evidence="3 4">LMG 31457</strain>
    </source>
</reference>
<dbReference type="Gene3D" id="3.40.1440.10">
    <property type="entry name" value="GIY-YIG endonuclease"/>
    <property type="match status" value="1"/>
</dbReference>
<dbReference type="InterPro" id="IPR000305">
    <property type="entry name" value="GIY-YIG_endonuc"/>
</dbReference>
<dbReference type="SUPFAM" id="SSF64496">
    <property type="entry name" value="DNA-binding domain of intron-encoded endonucleases"/>
    <property type="match status" value="1"/>
</dbReference>
<dbReference type="Pfam" id="PF01541">
    <property type="entry name" value="GIY-YIG"/>
    <property type="match status" value="1"/>
</dbReference>
<dbReference type="CDD" id="cd10437">
    <property type="entry name" value="GIY-YIG_HE_I-TevI_like"/>
    <property type="match status" value="1"/>
</dbReference>
<dbReference type="EMBL" id="WHNZ01000004">
    <property type="protein sequence ID" value="NOU98453.1"/>
    <property type="molecule type" value="Genomic_DNA"/>
</dbReference>
<proteinExistence type="predicted"/>
<evidence type="ECO:0000313" key="3">
    <source>
        <dbReference type="EMBL" id="NOU98453.1"/>
    </source>
</evidence>
<dbReference type="Pfam" id="PF20987">
    <property type="entry name" value="I-TevI_DNA-bd"/>
    <property type="match status" value="1"/>
</dbReference>
<keyword evidence="4" id="KW-1185">Reference proteome</keyword>
<dbReference type="NCBIfam" id="TIGR01453">
    <property type="entry name" value="grpIintron_endo"/>
    <property type="match status" value="1"/>
</dbReference>
<dbReference type="Proteomes" id="UP000618579">
    <property type="component" value="Unassembled WGS sequence"/>
</dbReference>
<dbReference type="InterPro" id="IPR035901">
    <property type="entry name" value="GIY-YIG_endonuc_sf"/>
</dbReference>
<dbReference type="Pfam" id="PF07460">
    <property type="entry name" value="NUMOD3"/>
    <property type="match status" value="1"/>
</dbReference>
<dbReference type="SUPFAM" id="SSF82771">
    <property type="entry name" value="GIY-YIG endonuclease"/>
    <property type="match status" value="1"/>
</dbReference>